<dbReference type="EMBL" id="PEXU01000012">
    <property type="protein sequence ID" value="PIS42922.1"/>
    <property type="molecule type" value="Genomic_DNA"/>
</dbReference>
<dbReference type="Pfam" id="PF10865">
    <property type="entry name" value="DUF2703"/>
    <property type="match status" value="1"/>
</dbReference>
<name>A0A2H0YYV9_9BACT</name>
<sequence length="140" mass="15830">MADSKKIIIEFLHTDLSRCIRCQMSEVSLEASLKHLDQAIQELGLNVTVKKIPIVTKEAAKKRGFTTSPTIKINGRDIEEIIHGSPRHTKSYCGSCSAVCQEDTECRTFFYDGKTYGYIPRKMIVEAIKKLYPQTKKSSD</sequence>
<dbReference type="InterPro" id="IPR021219">
    <property type="entry name" value="DUF2703"/>
</dbReference>
<dbReference type="Proteomes" id="UP000231542">
    <property type="component" value="Unassembled WGS sequence"/>
</dbReference>
<evidence type="ECO:0008006" key="3">
    <source>
        <dbReference type="Google" id="ProtNLM"/>
    </source>
</evidence>
<accession>A0A2H0YYV9</accession>
<comment type="caution">
    <text evidence="1">The sequence shown here is derived from an EMBL/GenBank/DDBJ whole genome shotgun (WGS) entry which is preliminary data.</text>
</comment>
<proteinExistence type="predicted"/>
<protein>
    <recommendedName>
        <fullName evidence="3">DUF2703 domain-containing protein</fullName>
    </recommendedName>
</protein>
<reference evidence="1 2" key="1">
    <citation type="submission" date="2017-09" db="EMBL/GenBank/DDBJ databases">
        <title>Depth-based differentiation of microbial function through sediment-hosted aquifers and enrichment of novel symbionts in the deep terrestrial subsurface.</title>
        <authorList>
            <person name="Probst A.J."/>
            <person name="Ladd B."/>
            <person name="Jarett J.K."/>
            <person name="Geller-Mcgrath D.E."/>
            <person name="Sieber C.M."/>
            <person name="Emerson J.B."/>
            <person name="Anantharaman K."/>
            <person name="Thomas B.C."/>
            <person name="Malmstrom R."/>
            <person name="Stieglmeier M."/>
            <person name="Klingl A."/>
            <person name="Woyke T."/>
            <person name="Ryan C.M."/>
            <person name="Banfield J.F."/>
        </authorList>
    </citation>
    <scope>NUCLEOTIDE SEQUENCE [LARGE SCALE GENOMIC DNA]</scope>
    <source>
        <strain evidence="1">CG08_land_8_20_14_0_20_40_16</strain>
    </source>
</reference>
<organism evidence="1 2">
    <name type="scientific">Candidatus Kerfeldbacteria bacterium CG08_land_8_20_14_0_20_40_16</name>
    <dbReference type="NCBI Taxonomy" id="2014244"/>
    <lineage>
        <taxon>Bacteria</taxon>
        <taxon>Candidatus Kerfeldiibacteriota</taxon>
    </lineage>
</organism>
<dbReference type="AlphaFoldDB" id="A0A2H0YYV9"/>
<gene>
    <name evidence="1" type="ORF">COT24_01060</name>
</gene>
<evidence type="ECO:0000313" key="2">
    <source>
        <dbReference type="Proteomes" id="UP000231542"/>
    </source>
</evidence>
<evidence type="ECO:0000313" key="1">
    <source>
        <dbReference type="EMBL" id="PIS42922.1"/>
    </source>
</evidence>